<dbReference type="PROSITE" id="PS51518">
    <property type="entry name" value="SGF29_C"/>
    <property type="match status" value="1"/>
</dbReference>
<dbReference type="Gene3D" id="2.30.30.140">
    <property type="match status" value="2"/>
</dbReference>
<dbReference type="EMBL" id="CAICTM010000261">
    <property type="protein sequence ID" value="CAB9506313.1"/>
    <property type="molecule type" value="Genomic_DNA"/>
</dbReference>
<dbReference type="InterPro" id="IPR010750">
    <property type="entry name" value="SGF29_tudor-like_dom"/>
</dbReference>
<dbReference type="Pfam" id="PF07039">
    <property type="entry name" value="SGF29_Tudor"/>
    <property type="match status" value="1"/>
</dbReference>
<keyword evidence="3" id="KW-1185">Reference proteome</keyword>
<dbReference type="PANTHER" id="PTHR21539:SF0">
    <property type="entry name" value="SAGA-ASSOCIATED FACTOR 29"/>
    <property type="match status" value="1"/>
</dbReference>
<protein>
    <submittedName>
        <fullName evidence="2">Inhibitor of growth protein 4</fullName>
    </submittedName>
</protein>
<reference evidence="2" key="1">
    <citation type="submission" date="2020-06" db="EMBL/GenBank/DDBJ databases">
        <authorList>
            <consortium name="Plant Systems Biology data submission"/>
        </authorList>
    </citation>
    <scope>NUCLEOTIDE SEQUENCE</scope>
    <source>
        <strain evidence="2">D6</strain>
    </source>
</reference>
<organism evidence="2 3">
    <name type="scientific">Seminavis robusta</name>
    <dbReference type="NCBI Taxonomy" id="568900"/>
    <lineage>
        <taxon>Eukaryota</taxon>
        <taxon>Sar</taxon>
        <taxon>Stramenopiles</taxon>
        <taxon>Ochrophyta</taxon>
        <taxon>Bacillariophyta</taxon>
        <taxon>Bacillariophyceae</taxon>
        <taxon>Bacillariophycidae</taxon>
        <taxon>Naviculales</taxon>
        <taxon>Naviculaceae</taxon>
        <taxon>Seminavis</taxon>
    </lineage>
</organism>
<accession>A0A9N8DNM3</accession>
<dbReference type="AlphaFoldDB" id="A0A9N8DNM3"/>
<evidence type="ECO:0000313" key="2">
    <source>
        <dbReference type="EMBL" id="CAB9506313.1"/>
    </source>
</evidence>
<dbReference type="GO" id="GO:0000124">
    <property type="term" value="C:SAGA complex"/>
    <property type="evidence" value="ECO:0007669"/>
    <property type="project" value="InterPro"/>
</dbReference>
<name>A0A9N8DNM3_9STRA</name>
<dbReference type="Proteomes" id="UP001153069">
    <property type="component" value="Unassembled WGS sequence"/>
</dbReference>
<proteinExistence type="predicted"/>
<dbReference type="OrthoDB" id="5411773at2759"/>
<dbReference type="PANTHER" id="PTHR21539">
    <property type="entry name" value="SAGA-ASSOCIATED FACTOR 29"/>
    <property type="match status" value="1"/>
</dbReference>
<dbReference type="Pfam" id="PF12998">
    <property type="entry name" value="ING"/>
    <property type="match status" value="2"/>
</dbReference>
<sequence length="299" mass="32680">MSGDETYLEAFLDSLAGLPNEIKRNMELMKDMDKTCSSLQRSMNQQQQEYIRQAESKVLALEVVKPPPSLPNGTDPPLQPGVRVNEQLPEVIIPTTEEMMEFIADHPGALAAIRELQGTTLQMADEKVAIANQTFALIDSVVRRLDADLECMEKTLQSTGDFQVAGAARPDDLAAVQVAAGSDWILAKVISHDPNTGLYKLSDEDVESNKIFNLPESQVVVLGTIEKLSKGDVVFAVYPDTTAFYQASVAQAPRKTAGTTTASFVTVNFVDDHDEHGIIPNRPVPIQHVMMPPYGATLQ</sequence>
<feature type="domain" description="SGF29 C-terminal" evidence="1">
    <location>
        <begin position="164"/>
        <end position="298"/>
    </location>
</feature>
<dbReference type="InterPro" id="IPR037802">
    <property type="entry name" value="SGF29"/>
</dbReference>
<evidence type="ECO:0000259" key="1">
    <source>
        <dbReference type="PROSITE" id="PS51518"/>
    </source>
</evidence>
<evidence type="ECO:0000313" key="3">
    <source>
        <dbReference type="Proteomes" id="UP001153069"/>
    </source>
</evidence>
<dbReference type="Gene3D" id="6.10.140.1740">
    <property type="match status" value="1"/>
</dbReference>
<comment type="caution">
    <text evidence="2">The sequence shown here is derived from an EMBL/GenBank/DDBJ whole genome shotgun (WGS) entry which is preliminary data.</text>
</comment>
<gene>
    <name evidence="2" type="ORF">SEMRO_262_G102100.1</name>
</gene>
<dbReference type="InterPro" id="IPR024610">
    <property type="entry name" value="ING_N_histone-binding"/>
</dbReference>
<dbReference type="SMART" id="SM01408">
    <property type="entry name" value="ING"/>
    <property type="match status" value="1"/>
</dbReference>